<dbReference type="GO" id="GO:0005737">
    <property type="term" value="C:cytoplasm"/>
    <property type="evidence" value="ECO:0007669"/>
    <property type="project" value="TreeGrafter"/>
</dbReference>
<gene>
    <name evidence="4" type="ORF">TCLT_LOCUS1249</name>
</gene>
<evidence type="ECO:0000259" key="3">
    <source>
        <dbReference type="Pfam" id="PF10312"/>
    </source>
</evidence>
<evidence type="ECO:0000313" key="4">
    <source>
        <dbReference type="EMBL" id="VDM96585.1"/>
    </source>
</evidence>
<feature type="compositionally biased region" description="Basic residues" evidence="2">
    <location>
        <begin position="34"/>
        <end position="46"/>
    </location>
</feature>
<keyword evidence="5" id="KW-1185">Reference proteome</keyword>
<reference evidence="4 5" key="2">
    <citation type="submission" date="2018-11" db="EMBL/GenBank/DDBJ databases">
        <authorList>
            <consortium name="Pathogen Informatics"/>
        </authorList>
    </citation>
    <scope>NUCLEOTIDE SEQUENCE [LARGE SCALE GENOMIC DNA]</scope>
</reference>
<protein>
    <submittedName>
        <fullName evidence="6">Cactin_mid domain-containing protein</fullName>
    </submittedName>
</protein>
<feature type="compositionally biased region" description="Basic and acidic residues" evidence="2">
    <location>
        <begin position="7"/>
        <end position="19"/>
    </location>
</feature>
<dbReference type="WBParaSite" id="TCLT_0000124801-mRNA-1">
    <property type="protein sequence ID" value="TCLT_0000124801-mRNA-1"/>
    <property type="gene ID" value="TCLT_0000124801"/>
</dbReference>
<feature type="region of interest" description="Disordered" evidence="2">
    <location>
        <begin position="1"/>
        <end position="81"/>
    </location>
</feature>
<organism evidence="6">
    <name type="scientific">Thelazia callipaeda</name>
    <name type="common">Oriental eyeworm</name>
    <name type="synonym">Parasitic nematode</name>
    <dbReference type="NCBI Taxonomy" id="103827"/>
    <lineage>
        <taxon>Eukaryota</taxon>
        <taxon>Metazoa</taxon>
        <taxon>Ecdysozoa</taxon>
        <taxon>Nematoda</taxon>
        <taxon>Chromadorea</taxon>
        <taxon>Rhabditida</taxon>
        <taxon>Spirurina</taxon>
        <taxon>Spiruromorpha</taxon>
        <taxon>Thelazioidea</taxon>
        <taxon>Thelaziidae</taxon>
        <taxon>Thelazia</taxon>
    </lineage>
</organism>
<reference evidence="6" key="1">
    <citation type="submission" date="2017-02" db="UniProtKB">
        <authorList>
            <consortium name="WormBaseParasite"/>
        </authorList>
    </citation>
    <scope>IDENTIFICATION</scope>
</reference>
<evidence type="ECO:0000256" key="1">
    <source>
        <dbReference type="SAM" id="Coils"/>
    </source>
</evidence>
<accession>A0A0N5CM76</accession>
<evidence type="ECO:0000256" key="2">
    <source>
        <dbReference type="SAM" id="MobiDB-lite"/>
    </source>
</evidence>
<dbReference type="InterPro" id="IPR018816">
    <property type="entry name" value="Cactin_central"/>
</dbReference>
<dbReference type="OMA" id="NSRHRKH"/>
<dbReference type="Proteomes" id="UP000276776">
    <property type="component" value="Unassembled WGS sequence"/>
</dbReference>
<dbReference type="Pfam" id="PF10312">
    <property type="entry name" value="Cactin_mid"/>
    <property type="match status" value="1"/>
</dbReference>
<dbReference type="GO" id="GO:0005681">
    <property type="term" value="C:spliceosomal complex"/>
    <property type="evidence" value="ECO:0007669"/>
    <property type="project" value="TreeGrafter"/>
</dbReference>
<dbReference type="EMBL" id="UYYF01000146">
    <property type="protein sequence ID" value="VDM96585.1"/>
    <property type="molecule type" value="Genomic_DNA"/>
</dbReference>
<feature type="coiled-coil region" evidence="1">
    <location>
        <begin position="155"/>
        <end position="188"/>
    </location>
</feature>
<evidence type="ECO:0000313" key="6">
    <source>
        <dbReference type="WBParaSite" id="TCLT_0000124801-mRNA-1"/>
    </source>
</evidence>
<dbReference type="PANTHER" id="PTHR21737:SF4">
    <property type="entry name" value="SPLICING FACTOR CACTIN"/>
    <property type="match status" value="1"/>
</dbReference>
<dbReference type="GO" id="GO:0045292">
    <property type="term" value="P:mRNA cis splicing, via spliceosome"/>
    <property type="evidence" value="ECO:0007669"/>
    <property type="project" value="TreeGrafter"/>
</dbReference>
<dbReference type="AlphaFoldDB" id="A0A0N5CM76"/>
<evidence type="ECO:0000313" key="5">
    <source>
        <dbReference type="Proteomes" id="UP000276776"/>
    </source>
</evidence>
<dbReference type="PANTHER" id="PTHR21737">
    <property type="entry name" value="POLYGLUTAMINE BINDING PROTEIN 1/MARVEL MEMBRANE-ASSOCIATING DOMAIN CONTAINING 3"/>
    <property type="match status" value="1"/>
</dbReference>
<proteinExistence type="predicted"/>
<feature type="compositionally biased region" description="Basic residues" evidence="2">
    <location>
        <begin position="66"/>
        <end position="76"/>
    </location>
</feature>
<dbReference type="STRING" id="103827.A0A0N5CM76"/>
<sequence length="499" mass="59032">MLWPSRIFEDESEKYMSNKEKKHRRREDGSSEKKKGKKQRGHHHHSSSSNGSDEEDKFDKRLKLLREKKKAKKKSEKAKIKETETLEEKKARRVAKKLKKVERNSTNVVVDEVKYTDTNNPFNDPNLTTTFIWTRKLAAEGKSGLSLKRIQKMNRDRALKNLAEMEELKRNRKARDAAREDLEMIRRDEERRHNSDWHATEEEFLLSQAKLRTHIRLKEGRAKPIDLLARYISYDNKVVENQTDDEFEFVDPLSYLKGFKTRDLEDLLEDIKIYRKIDSAKNAMWWADFCTVVNHEIRKLSNDISSADVRESVHNSVQKDINQLFKNKTHQELDALDSQIKKKIRSGEPGTDVEFLEFTLQHLHVHMAKARITERHQEILQHKLKMIKQEQKVETHKREVEQEQYYKDVTGKHLDDSAQSVKLKILPVQLDDLDYADDELKEQKWRLLNEEEMEILTLEMYKRGSYSPSYGDEKDAMPGIEILDEAEDAFKLKHMMDEA</sequence>
<keyword evidence="1" id="KW-0175">Coiled coil</keyword>
<feature type="domain" description="Splicing factor cactin central" evidence="3">
    <location>
        <begin position="187"/>
        <end position="376"/>
    </location>
</feature>
<name>A0A0N5CM76_THECL</name>
<dbReference type="OrthoDB" id="265955at2759"/>